<dbReference type="InterPro" id="IPR036024">
    <property type="entry name" value="Somatomedin_B-like_dom_sf"/>
</dbReference>
<comment type="caution">
    <text evidence="5">The sequence shown here is derived from an EMBL/GenBank/DDBJ whole genome shotgun (WGS) entry which is preliminary data.</text>
</comment>
<evidence type="ECO:0000256" key="2">
    <source>
        <dbReference type="SAM" id="MobiDB-lite"/>
    </source>
</evidence>
<evidence type="ECO:0000259" key="4">
    <source>
        <dbReference type="PROSITE" id="PS50958"/>
    </source>
</evidence>
<name>A0AAE1BEB9_9GAST</name>
<keyword evidence="3" id="KW-0732">Signal</keyword>
<dbReference type="AlphaFoldDB" id="A0AAE1BEB9"/>
<dbReference type="Gene3D" id="4.10.410.20">
    <property type="match status" value="1"/>
</dbReference>
<evidence type="ECO:0000313" key="6">
    <source>
        <dbReference type="Proteomes" id="UP001283361"/>
    </source>
</evidence>
<dbReference type="EMBL" id="JAWDGP010000029">
    <property type="protein sequence ID" value="KAK3804295.1"/>
    <property type="molecule type" value="Genomic_DNA"/>
</dbReference>
<keyword evidence="1" id="KW-1015">Disulfide bond</keyword>
<gene>
    <name evidence="5" type="ORF">RRG08_040802</name>
</gene>
<evidence type="ECO:0000256" key="1">
    <source>
        <dbReference type="ARBA" id="ARBA00023157"/>
    </source>
</evidence>
<keyword evidence="6" id="KW-1185">Reference proteome</keyword>
<protein>
    <recommendedName>
        <fullName evidence="4">SMB domain-containing protein</fullName>
    </recommendedName>
</protein>
<proteinExistence type="predicted"/>
<feature type="signal peptide" evidence="3">
    <location>
        <begin position="1"/>
        <end position="26"/>
    </location>
</feature>
<dbReference type="PROSITE" id="PS50958">
    <property type="entry name" value="SMB_2"/>
    <property type="match status" value="1"/>
</dbReference>
<evidence type="ECO:0000313" key="5">
    <source>
        <dbReference type="EMBL" id="KAK3804295.1"/>
    </source>
</evidence>
<organism evidence="5 6">
    <name type="scientific">Elysia crispata</name>
    <name type="common">lettuce slug</name>
    <dbReference type="NCBI Taxonomy" id="231223"/>
    <lineage>
        <taxon>Eukaryota</taxon>
        <taxon>Metazoa</taxon>
        <taxon>Spiralia</taxon>
        <taxon>Lophotrochozoa</taxon>
        <taxon>Mollusca</taxon>
        <taxon>Gastropoda</taxon>
        <taxon>Heterobranchia</taxon>
        <taxon>Euthyneura</taxon>
        <taxon>Panpulmonata</taxon>
        <taxon>Sacoglossa</taxon>
        <taxon>Placobranchoidea</taxon>
        <taxon>Plakobranchidae</taxon>
        <taxon>Elysia</taxon>
    </lineage>
</organism>
<dbReference type="Pfam" id="PF01033">
    <property type="entry name" value="Somatomedin_B"/>
    <property type="match status" value="1"/>
</dbReference>
<accession>A0AAE1BEB9</accession>
<reference evidence="5" key="1">
    <citation type="journal article" date="2023" name="G3 (Bethesda)">
        <title>A reference genome for the long-term kleptoplast-retaining sea slug Elysia crispata morphotype clarki.</title>
        <authorList>
            <person name="Eastman K.E."/>
            <person name="Pendleton A.L."/>
            <person name="Shaikh M.A."/>
            <person name="Suttiyut T."/>
            <person name="Ogas R."/>
            <person name="Tomko P."/>
            <person name="Gavelis G."/>
            <person name="Widhalm J.R."/>
            <person name="Wisecaver J.H."/>
        </authorList>
    </citation>
    <scope>NUCLEOTIDE SEQUENCE</scope>
    <source>
        <strain evidence="5">ECLA1</strain>
    </source>
</reference>
<dbReference type="SUPFAM" id="SSF90188">
    <property type="entry name" value="Somatomedin B domain"/>
    <property type="match status" value="1"/>
</dbReference>
<feature type="domain" description="SMB" evidence="4">
    <location>
        <begin position="175"/>
        <end position="220"/>
    </location>
</feature>
<feature type="compositionally biased region" description="Low complexity" evidence="2">
    <location>
        <begin position="38"/>
        <end position="52"/>
    </location>
</feature>
<dbReference type="Proteomes" id="UP001283361">
    <property type="component" value="Unassembled WGS sequence"/>
</dbReference>
<dbReference type="InterPro" id="IPR001212">
    <property type="entry name" value="Somatomedin_B_dom"/>
</dbReference>
<feature type="region of interest" description="Disordered" evidence="2">
    <location>
        <begin position="31"/>
        <end position="52"/>
    </location>
</feature>
<evidence type="ECO:0000256" key="3">
    <source>
        <dbReference type="SAM" id="SignalP"/>
    </source>
</evidence>
<sequence>MLVVCTQFLFITIAVQEFQWSHQTRAQVATKETQPHLSVTTDSDSTAGDGSSHLATSGDFQFARGELWDRLAGALEISTMLDPGNQLPLSPLPPWYLNYLAGLNESFSLSNRTYSEFLEFERMLRESQDIIDPYRYSYEEGAIEVSNAAYKMVSGPEMTAAIYELDMCSQPDVLKRISCRDRCGQRPESSELPAQCGCDQDCFMHGDCCEDMNKFCTDMFVLAITKFYENRENFFVPQCYKYEPYVLLQIYQSERLNSSVEPRVFEIDCHSEIHKDDALQNIFNAMRKADCTFKSIVMDKLISSRLCDRPDILACGSEKSPDEFTFYPIHLLCFGHANTLRLFTRYRNGPDGMEIIGQRGNCSLLRHSARGNADILTSAKRNGPDGMEIIGQRGNCSLLRHSARGNADILTSAKRNGPDGMEIIGQRGNCSHLRHSARGNADILTSAKSKNKQWQKSHMKKLTLTVVTKNGQTFFNFETAKWRRLRSTGGLEISDWGCEVIECSDNQFFDEKFQTCYSPDYAYIQITESRTDAPKDSSSVARCRKNNAASNSTRQNPGHKAVPNVNIQLCPCLKAQTVLRAVSLWLVLADTSALLDGRCGFNLTASSPDQLIFTRSDGGGNVSRNWNVTTSTGASTIEDTTKATAQKNIAGVNFLSHRLPSLWSKRRNECTETEYPNLEICFVSTVRSDLETTCFTVQHTSPEIRDSCFFRMNNMGLRYFSRYDYLFSLLIVNALSLVVKRIG</sequence>
<feature type="chain" id="PRO_5042013099" description="SMB domain-containing protein" evidence="3">
    <location>
        <begin position="27"/>
        <end position="743"/>
    </location>
</feature>